<name>A0A4U8T1S8_9HELI</name>
<keyword evidence="2" id="KW-1185">Reference proteome</keyword>
<evidence type="ECO:0000313" key="2">
    <source>
        <dbReference type="Proteomes" id="UP000029921"/>
    </source>
</evidence>
<sequence>MKINLGESLQAFATANEAFSKKINQGVNTEIPVIYQVYADNAHFNRTISFDGVFEVQTLFETSSNNCIVGNFWLCQLCYGISNNGGLFPDHDMLLAKYDFVVEHEEGKEKEAFANAWQVVEEFVGALRVEHRDLDPLL</sequence>
<dbReference type="Proteomes" id="UP000029921">
    <property type="component" value="Unassembled WGS sequence"/>
</dbReference>
<dbReference type="AlphaFoldDB" id="A0A4U8T1S8"/>
<dbReference type="RefSeq" id="WP_034587988.1">
    <property type="nucleotide sequence ID" value="NZ_JRPE02000002.1"/>
</dbReference>
<evidence type="ECO:0000313" key="1">
    <source>
        <dbReference type="EMBL" id="TLD93390.1"/>
    </source>
</evidence>
<dbReference type="EMBL" id="JRPE02000002">
    <property type="protein sequence ID" value="TLD93390.1"/>
    <property type="molecule type" value="Genomic_DNA"/>
</dbReference>
<reference evidence="1 2" key="1">
    <citation type="journal article" date="2014" name="Genome Announc.">
        <title>Draft genome sequences of eight enterohepatic helicobacter species isolated from both laboratory and wild rodents.</title>
        <authorList>
            <person name="Sheh A."/>
            <person name="Shen Z."/>
            <person name="Fox J.G."/>
        </authorList>
    </citation>
    <scope>NUCLEOTIDE SEQUENCE [LARGE SCALE GENOMIC DNA]</scope>
    <source>
        <strain evidence="1 2">MIT 96-1001</strain>
    </source>
</reference>
<proteinExistence type="predicted"/>
<protein>
    <submittedName>
        <fullName evidence="1">Uncharacterized protein</fullName>
    </submittedName>
</protein>
<accession>A0A4U8T1S8</accession>
<comment type="caution">
    <text evidence="1">The sequence shown here is derived from an EMBL/GenBank/DDBJ whole genome shotgun (WGS) entry which is preliminary data.</text>
</comment>
<gene>
    <name evidence="1" type="ORF">LS74_001270</name>
</gene>
<organism evidence="1 2">
    <name type="scientific">Helicobacter magdeburgensis</name>
    <dbReference type="NCBI Taxonomy" id="471858"/>
    <lineage>
        <taxon>Bacteria</taxon>
        <taxon>Pseudomonadati</taxon>
        <taxon>Campylobacterota</taxon>
        <taxon>Epsilonproteobacteria</taxon>
        <taxon>Campylobacterales</taxon>
        <taxon>Helicobacteraceae</taxon>
        <taxon>Helicobacter</taxon>
    </lineage>
</organism>